<keyword evidence="1" id="KW-0812">Transmembrane</keyword>
<evidence type="ECO:0000313" key="3">
    <source>
        <dbReference type="Proteomes" id="UP001239019"/>
    </source>
</evidence>
<dbReference type="Pfam" id="PF04246">
    <property type="entry name" value="RseC_MucC"/>
    <property type="match status" value="1"/>
</dbReference>
<dbReference type="Proteomes" id="UP001239019">
    <property type="component" value="Unassembled WGS sequence"/>
</dbReference>
<feature type="transmembrane region" description="Helical" evidence="1">
    <location>
        <begin position="106"/>
        <end position="126"/>
    </location>
</feature>
<keyword evidence="1" id="KW-1133">Transmembrane helix</keyword>
<accession>A0ABU0W2P6</accession>
<keyword evidence="3" id="KW-1185">Reference proteome</keyword>
<dbReference type="InterPro" id="IPR007359">
    <property type="entry name" value="SigmaE_reg_RseC_MucC"/>
</dbReference>
<evidence type="ECO:0000313" key="2">
    <source>
        <dbReference type="EMBL" id="MDQ2068291.1"/>
    </source>
</evidence>
<sequence length="158" mass="16599">MILEQGRIVEAVGGHAWVEARSRSDCPRCAEGRGCGGGLIGRWLGRRLHRVRAYNPNDLPAGTWVELGLDERHLLLASILMYLPPLIGLVAVSAVAGPLLGLGEGWVILFGIGGFLLGLAPLAYLARRGTPTALATPTVIRALPGPPPGCPESGEVRA</sequence>
<dbReference type="PANTHER" id="PTHR35867:SF1">
    <property type="entry name" value="PROTEIN RSEC"/>
    <property type="match status" value="1"/>
</dbReference>
<feature type="transmembrane region" description="Helical" evidence="1">
    <location>
        <begin position="74"/>
        <end position="100"/>
    </location>
</feature>
<name>A0ABU0W2P6_9GAMM</name>
<dbReference type="InterPro" id="IPR026268">
    <property type="entry name" value="RseC"/>
</dbReference>
<dbReference type="PANTHER" id="PTHR35867">
    <property type="entry name" value="PROTEIN RSEC"/>
    <property type="match status" value="1"/>
</dbReference>
<evidence type="ECO:0000256" key="1">
    <source>
        <dbReference type="SAM" id="Phobius"/>
    </source>
</evidence>
<gene>
    <name evidence="2" type="ORF">RBH19_00200</name>
</gene>
<dbReference type="PIRSF" id="PIRSF004923">
    <property type="entry name" value="RseC"/>
    <property type="match status" value="1"/>
</dbReference>
<comment type="caution">
    <text evidence="2">The sequence shown here is derived from an EMBL/GenBank/DDBJ whole genome shotgun (WGS) entry which is preliminary data.</text>
</comment>
<proteinExistence type="predicted"/>
<dbReference type="RefSeq" id="WP_306726780.1">
    <property type="nucleotide sequence ID" value="NZ_JAVDDT010000001.1"/>
</dbReference>
<keyword evidence="1" id="KW-0472">Membrane</keyword>
<protein>
    <submittedName>
        <fullName evidence="2">SoxR reducing system RseC family protein</fullName>
    </submittedName>
</protein>
<organism evidence="2 3">
    <name type="scientific">Natronospira bacteriovora</name>
    <dbReference type="NCBI Taxonomy" id="3069753"/>
    <lineage>
        <taxon>Bacteria</taxon>
        <taxon>Pseudomonadati</taxon>
        <taxon>Pseudomonadota</taxon>
        <taxon>Gammaproteobacteria</taxon>
        <taxon>Natronospirales</taxon>
        <taxon>Natronospiraceae</taxon>
        <taxon>Natronospira</taxon>
    </lineage>
</organism>
<dbReference type="EMBL" id="JAVDDT010000001">
    <property type="protein sequence ID" value="MDQ2068291.1"/>
    <property type="molecule type" value="Genomic_DNA"/>
</dbReference>
<reference evidence="2 3" key="1">
    <citation type="submission" date="2023-08" db="EMBL/GenBank/DDBJ databases">
        <title>Whole-genome sequencing of halo(alkali)philic microorganisms from hypersaline lakes.</title>
        <authorList>
            <person name="Sorokin D.Y."/>
            <person name="Abbas B."/>
            <person name="Merkel A.Y."/>
        </authorList>
    </citation>
    <scope>NUCLEOTIDE SEQUENCE [LARGE SCALE GENOMIC DNA]</scope>
    <source>
        <strain evidence="2 3">AB-CW4</strain>
    </source>
</reference>